<keyword evidence="2" id="KW-0732">Signal</keyword>
<feature type="compositionally biased region" description="Basic and acidic residues" evidence="1">
    <location>
        <begin position="33"/>
        <end position="52"/>
    </location>
</feature>
<feature type="chain" id="PRO_5011955187" description="Secreted protein" evidence="2">
    <location>
        <begin position="16"/>
        <end position="87"/>
    </location>
</feature>
<evidence type="ECO:0008006" key="5">
    <source>
        <dbReference type="Google" id="ProtNLM"/>
    </source>
</evidence>
<comment type="caution">
    <text evidence="3">The sequence shown here is derived from an EMBL/GenBank/DDBJ whole genome shotgun (WGS) entry which is preliminary data.</text>
</comment>
<protein>
    <recommendedName>
        <fullName evidence="5">Secreted protein</fullName>
    </recommendedName>
</protein>
<proteinExistence type="predicted"/>
<evidence type="ECO:0000313" key="3">
    <source>
        <dbReference type="EMBL" id="KJR86778.1"/>
    </source>
</evidence>
<gene>
    <name evidence="3" type="ORF">SPSK_10489</name>
</gene>
<name>A0A0F2MAQ7_SPOSC</name>
<feature type="signal peptide" evidence="2">
    <location>
        <begin position="1"/>
        <end position="15"/>
    </location>
</feature>
<dbReference type="EMBL" id="AXCR01000006">
    <property type="protein sequence ID" value="KJR86778.1"/>
    <property type="molecule type" value="Genomic_DNA"/>
</dbReference>
<reference evidence="3 4" key="2">
    <citation type="journal article" date="2015" name="Eukaryot. Cell">
        <title>Asexual propagation of a virulent clone complex in a human and feline outbreak of sporotrichosis.</title>
        <authorList>
            <person name="Teixeira Mde M."/>
            <person name="Rodrigues A.M."/>
            <person name="Tsui C.K."/>
            <person name="de Almeida L.G."/>
            <person name="Van Diepeningen A.D."/>
            <person name="van den Ende B.G."/>
            <person name="Fernandes G.F."/>
            <person name="Kano R."/>
            <person name="Hamelin R.C."/>
            <person name="Lopes-Bezerra L.M."/>
            <person name="Vasconcelos A.T."/>
            <person name="de Hoog S."/>
            <person name="de Camargo Z.P."/>
            <person name="Felipe M.S."/>
        </authorList>
    </citation>
    <scope>NUCLEOTIDE SEQUENCE [LARGE SCALE GENOMIC DNA]</scope>
    <source>
        <strain evidence="3 4">1099-18</strain>
    </source>
</reference>
<evidence type="ECO:0000256" key="1">
    <source>
        <dbReference type="SAM" id="MobiDB-lite"/>
    </source>
</evidence>
<evidence type="ECO:0000313" key="4">
    <source>
        <dbReference type="Proteomes" id="UP000033710"/>
    </source>
</evidence>
<evidence type="ECO:0000256" key="2">
    <source>
        <dbReference type="SAM" id="SignalP"/>
    </source>
</evidence>
<dbReference type="GeneID" id="27672160"/>
<dbReference type="Proteomes" id="UP000033710">
    <property type="component" value="Unassembled WGS sequence"/>
</dbReference>
<reference evidence="3 4" key="1">
    <citation type="journal article" date="2014" name="BMC Genomics">
        <title>Comparative genomics of the major fungal agents of human and animal Sporotrichosis: Sporothrix schenckii and Sporothrix brasiliensis.</title>
        <authorList>
            <person name="Teixeira M.M."/>
            <person name="de Almeida L.G."/>
            <person name="Kubitschek-Barreira P."/>
            <person name="Alves F.L."/>
            <person name="Kioshima E.S."/>
            <person name="Abadio A.K."/>
            <person name="Fernandes L."/>
            <person name="Derengowski L.S."/>
            <person name="Ferreira K.S."/>
            <person name="Souza R.C."/>
            <person name="Ruiz J.C."/>
            <person name="de Andrade N.C."/>
            <person name="Paes H.C."/>
            <person name="Nicola A.M."/>
            <person name="Albuquerque P."/>
            <person name="Gerber A.L."/>
            <person name="Martins V.P."/>
            <person name="Peconick L.D."/>
            <person name="Neto A.V."/>
            <person name="Chaucanez C.B."/>
            <person name="Silva P.A."/>
            <person name="Cunha O.L."/>
            <person name="de Oliveira F.F."/>
            <person name="dos Santos T.C."/>
            <person name="Barros A.L."/>
            <person name="Soares M.A."/>
            <person name="de Oliveira L.M."/>
            <person name="Marini M.M."/>
            <person name="Villalobos-Duno H."/>
            <person name="Cunha M.M."/>
            <person name="de Hoog S."/>
            <person name="da Silveira J.F."/>
            <person name="Henrissat B."/>
            <person name="Nino-Vega G.A."/>
            <person name="Cisalpino P.S."/>
            <person name="Mora-Montes H.M."/>
            <person name="Almeida S.R."/>
            <person name="Stajich J.E."/>
            <person name="Lopes-Bezerra L.M."/>
            <person name="Vasconcelos A.T."/>
            <person name="Felipe M.S."/>
        </authorList>
    </citation>
    <scope>NUCLEOTIDE SEQUENCE [LARGE SCALE GENOMIC DNA]</scope>
    <source>
        <strain evidence="3 4">1099-18</strain>
    </source>
</reference>
<dbReference type="VEuPathDB" id="FungiDB:SPSK_10489"/>
<dbReference type="AlphaFoldDB" id="A0A0F2MAQ7"/>
<dbReference type="RefSeq" id="XP_016589454.1">
    <property type="nucleotide sequence ID" value="XM_016736883.1"/>
</dbReference>
<feature type="region of interest" description="Disordered" evidence="1">
    <location>
        <begin position="30"/>
        <end position="61"/>
    </location>
</feature>
<sequence>MLLLPLLSVLRSTEHTCMERAFPRCTQTRCTTGKKEKNKTEREKSWDAHKNGDPSLLVEKTRGNEANILDISKWPEMMKKDDKNETD</sequence>
<organism evidence="3 4">
    <name type="scientific">Sporothrix schenckii 1099-18</name>
    <dbReference type="NCBI Taxonomy" id="1397361"/>
    <lineage>
        <taxon>Eukaryota</taxon>
        <taxon>Fungi</taxon>
        <taxon>Dikarya</taxon>
        <taxon>Ascomycota</taxon>
        <taxon>Pezizomycotina</taxon>
        <taxon>Sordariomycetes</taxon>
        <taxon>Sordariomycetidae</taxon>
        <taxon>Ophiostomatales</taxon>
        <taxon>Ophiostomataceae</taxon>
        <taxon>Sporothrix</taxon>
    </lineage>
</organism>
<dbReference type="KEGG" id="ssck:SPSK_10489"/>
<accession>A0A0F2MAQ7</accession>